<dbReference type="Proteomes" id="UP000031397">
    <property type="component" value="Unassembled WGS sequence"/>
</dbReference>
<evidence type="ECO:0000256" key="3">
    <source>
        <dbReference type="SAM" id="Coils"/>
    </source>
</evidence>
<dbReference type="PATRIC" id="fig|1614.7.peg.34"/>
<proteinExistence type="predicted"/>
<dbReference type="GO" id="GO:0005524">
    <property type="term" value="F:ATP binding"/>
    <property type="evidence" value="ECO:0007669"/>
    <property type="project" value="UniProtKB-KW"/>
</dbReference>
<feature type="domain" description="ABC transporter" evidence="5">
    <location>
        <begin position="4"/>
        <end position="255"/>
    </location>
</feature>
<dbReference type="Pfam" id="PF16326">
    <property type="entry name" value="ABC_tran_CTD"/>
    <property type="match status" value="1"/>
</dbReference>
<dbReference type="AlphaFoldDB" id="A0A0C1M0E8"/>
<dbReference type="FunFam" id="3.40.50.300:FF:000011">
    <property type="entry name" value="Putative ABC transporter ATP-binding component"/>
    <property type="match status" value="1"/>
</dbReference>
<protein>
    <submittedName>
        <fullName evidence="6">ATPase component of ABC transporters with duplicated ATPase domain</fullName>
    </submittedName>
</protein>
<dbReference type="GO" id="GO:0016887">
    <property type="term" value="F:ATP hydrolysis activity"/>
    <property type="evidence" value="ECO:0007669"/>
    <property type="project" value="InterPro"/>
</dbReference>
<dbReference type="InterPro" id="IPR032524">
    <property type="entry name" value="ABC_tran_C"/>
</dbReference>
<dbReference type="GeneID" id="74912750"/>
<dbReference type="InterPro" id="IPR003593">
    <property type="entry name" value="AAA+_ATPase"/>
</dbReference>
<evidence type="ECO:0000256" key="1">
    <source>
        <dbReference type="ARBA" id="ARBA00022741"/>
    </source>
</evidence>
<accession>A0A0C1M0E8</accession>
<dbReference type="RefSeq" id="WP_039142881.1">
    <property type="nucleotide sequence ID" value="NZ_JOJZ01000007.1"/>
</dbReference>
<keyword evidence="1" id="KW-0547">Nucleotide-binding</keyword>
<feature type="domain" description="ABC transporter" evidence="5">
    <location>
        <begin position="318"/>
        <end position="539"/>
    </location>
</feature>
<dbReference type="SMART" id="SM00382">
    <property type="entry name" value="AAA"/>
    <property type="match status" value="2"/>
</dbReference>
<dbReference type="PANTHER" id="PTHR42855:SF1">
    <property type="entry name" value="ABC TRANSPORTER DOMAIN-CONTAINING PROTEIN"/>
    <property type="match status" value="1"/>
</dbReference>
<dbReference type="Pfam" id="PF12848">
    <property type="entry name" value="ABC_tran_Xtn"/>
    <property type="match status" value="1"/>
</dbReference>
<organism evidence="6 7">
    <name type="scientific">Fructilactobacillus fructivorans</name>
    <dbReference type="NCBI Taxonomy" id="1614"/>
    <lineage>
        <taxon>Bacteria</taxon>
        <taxon>Bacillati</taxon>
        <taxon>Bacillota</taxon>
        <taxon>Bacilli</taxon>
        <taxon>Lactobacillales</taxon>
        <taxon>Lactobacillaceae</taxon>
        <taxon>Fructilactobacillus</taxon>
    </lineage>
</organism>
<dbReference type="CDD" id="cd03221">
    <property type="entry name" value="ABCF_EF-3"/>
    <property type="match status" value="2"/>
</dbReference>
<feature type="coiled-coil region" evidence="3">
    <location>
        <begin position="598"/>
        <end position="632"/>
    </location>
</feature>
<feature type="region of interest" description="Disordered" evidence="4">
    <location>
        <begin position="536"/>
        <end position="569"/>
    </location>
</feature>
<dbReference type="SUPFAM" id="SSF52540">
    <property type="entry name" value="P-loop containing nucleoside triphosphate hydrolases"/>
    <property type="match status" value="2"/>
</dbReference>
<dbReference type="GO" id="GO:0003677">
    <property type="term" value="F:DNA binding"/>
    <property type="evidence" value="ECO:0007669"/>
    <property type="project" value="InterPro"/>
</dbReference>
<evidence type="ECO:0000256" key="4">
    <source>
        <dbReference type="SAM" id="MobiDB-lite"/>
    </source>
</evidence>
<dbReference type="OrthoDB" id="9760950at2"/>
<name>A0A0C1M0E8_9LACO</name>
<keyword evidence="2" id="KW-0067">ATP-binding</keyword>
<dbReference type="PANTHER" id="PTHR42855">
    <property type="entry name" value="ABC TRANSPORTER ATP-BINDING SUBUNIT"/>
    <property type="match status" value="1"/>
</dbReference>
<dbReference type="InterPro" id="IPR037118">
    <property type="entry name" value="Val-tRNA_synth_C_sf"/>
</dbReference>
<feature type="compositionally biased region" description="Basic and acidic residues" evidence="4">
    <location>
        <begin position="540"/>
        <end position="551"/>
    </location>
</feature>
<dbReference type="Gene3D" id="3.40.50.300">
    <property type="entry name" value="P-loop containing nucleotide triphosphate hydrolases"/>
    <property type="match status" value="2"/>
</dbReference>
<dbReference type="InterPro" id="IPR027417">
    <property type="entry name" value="P-loop_NTPase"/>
</dbReference>
<comment type="caution">
    <text evidence="6">The sequence shown here is derived from an EMBL/GenBank/DDBJ whole genome shotgun (WGS) entry which is preliminary data.</text>
</comment>
<evidence type="ECO:0000313" key="7">
    <source>
        <dbReference type="Proteomes" id="UP000031397"/>
    </source>
</evidence>
<evidence type="ECO:0000313" key="6">
    <source>
        <dbReference type="EMBL" id="KID42590.1"/>
    </source>
</evidence>
<feature type="compositionally biased region" description="Low complexity" evidence="4">
    <location>
        <begin position="557"/>
        <end position="569"/>
    </location>
</feature>
<reference evidence="6 7" key="1">
    <citation type="submission" date="2014-06" db="EMBL/GenBank/DDBJ databases">
        <title>Functional and comparative genomic analyses of the Drosophila gut microbiota identify candidate symbiosis factors.</title>
        <authorList>
            <person name="Newell P.D."/>
            <person name="Chaston J.M."/>
            <person name="Douglas A.E."/>
        </authorList>
    </citation>
    <scope>NUCLEOTIDE SEQUENCE [LARGE SCALE GENOMIC DNA]</scope>
    <source>
        <strain evidence="6 7">DmCS_002</strain>
    </source>
</reference>
<evidence type="ECO:0000256" key="2">
    <source>
        <dbReference type="ARBA" id="ARBA00022840"/>
    </source>
</evidence>
<dbReference type="EMBL" id="JOJZ01000007">
    <property type="protein sequence ID" value="KID42590.1"/>
    <property type="molecule type" value="Genomic_DNA"/>
</dbReference>
<dbReference type="InterPro" id="IPR017871">
    <property type="entry name" value="ABC_transporter-like_CS"/>
</dbReference>
<dbReference type="PROSITE" id="PS50893">
    <property type="entry name" value="ABC_TRANSPORTER_2"/>
    <property type="match status" value="2"/>
</dbReference>
<evidence type="ECO:0000259" key="5">
    <source>
        <dbReference type="PROSITE" id="PS50893"/>
    </source>
</evidence>
<dbReference type="InterPro" id="IPR032781">
    <property type="entry name" value="ABC_tran_Xtn"/>
</dbReference>
<dbReference type="Pfam" id="PF00005">
    <property type="entry name" value="ABC_tran"/>
    <property type="match status" value="2"/>
</dbReference>
<dbReference type="PROSITE" id="PS00211">
    <property type="entry name" value="ABC_TRANSPORTER_1"/>
    <property type="match status" value="1"/>
</dbReference>
<keyword evidence="3" id="KW-0175">Coiled coil</keyword>
<sequence>MQTLKAENLTKTYGEKSLFKDLDFIINEHDRIGLIGTNGSGKSSLLNTISGIDHDVNGTITTSKSYTIGYLKQVPDLDGKLTVMDAVFAGDQKIFKIIRTYEKALKDYSQNPENADFEKRFENAEAKMNEEDAWTAEVDVKNILNQLKITDLDQKVGSMSGGQQKRVGLAQVLIQSPDLLLLDEPTNHLDFDSIDWLEQFLSKYKGALVFVTHDRYFLDQIANQIWELSFGKLYKYPGNYQDYVQRKAELDEEQAEASHKQQRLYKQELKWMKKGAKARSTKQQARINRFNDLKEDVSQGNPTDEDVDITMGQKRLGKKVIDIQHADLTIAKKPILKDFSMLIQNGQRIGISGENGAGKSSFLNAIAGKIPLQSGTIDIGETVKMAYYTQQMEPIPEDKRVISYLTDVGQNVIDEDGNKVSVTNLLEQFLFPKFMHGTLIRKLSGGEKRRLYLLKLLMEQPNVLLLDEPTNNLDIGTLTVLEDYIQHFSGTTITVSHDRYFLDKVADRLLIFDGDGKIERYTGQFTDYLQKLKDRKKQVRHESHVNHDRKTNQAKPTSTDSKGSASSKAKTKLTYAERIEWNKIDDKIDSLDQQTKHVKKLMQENSANYDKLAELQRQLDELNQKSDQLMNRWEYLSQYVND</sequence>
<dbReference type="Gene3D" id="1.10.287.380">
    <property type="entry name" value="Valyl-tRNA synthetase, C-terminal domain"/>
    <property type="match status" value="1"/>
</dbReference>
<gene>
    <name evidence="6" type="ORF">LfDm3_0042</name>
</gene>
<dbReference type="InterPro" id="IPR051309">
    <property type="entry name" value="ABCF_ATPase"/>
</dbReference>
<keyword evidence="7" id="KW-1185">Reference proteome</keyword>
<dbReference type="InterPro" id="IPR003439">
    <property type="entry name" value="ABC_transporter-like_ATP-bd"/>
</dbReference>